<dbReference type="AlphaFoldDB" id="A0A4W5JC25"/>
<protein>
    <recommendedName>
        <fullName evidence="1">EMC1 first beta-propeller domain-containing protein</fullName>
    </recommendedName>
</protein>
<dbReference type="PANTHER" id="PTHR21573">
    <property type="entry name" value="ER MEMBRANE PROTEIN COMPLEX SUBUNIT 1"/>
    <property type="match status" value="1"/>
</dbReference>
<organism evidence="2 3">
    <name type="scientific">Hucho hucho</name>
    <name type="common">huchen</name>
    <dbReference type="NCBI Taxonomy" id="62062"/>
    <lineage>
        <taxon>Eukaryota</taxon>
        <taxon>Metazoa</taxon>
        <taxon>Chordata</taxon>
        <taxon>Craniata</taxon>
        <taxon>Vertebrata</taxon>
        <taxon>Euteleostomi</taxon>
        <taxon>Actinopterygii</taxon>
        <taxon>Neopterygii</taxon>
        <taxon>Teleostei</taxon>
        <taxon>Protacanthopterygii</taxon>
        <taxon>Salmoniformes</taxon>
        <taxon>Salmonidae</taxon>
        <taxon>Salmoninae</taxon>
        <taxon>Hucho</taxon>
    </lineage>
</organism>
<dbReference type="GO" id="GO:0034975">
    <property type="term" value="P:protein folding in endoplasmic reticulum"/>
    <property type="evidence" value="ECO:0007669"/>
    <property type="project" value="TreeGrafter"/>
</dbReference>
<evidence type="ECO:0000313" key="3">
    <source>
        <dbReference type="Proteomes" id="UP000314982"/>
    </source>
</evidence>
<sequence>MVVGDGRLLRSWDTNIGGLNWEAVLDTGSFQAACFVAIQDTVKHVAVLKKAAISLHYLSNGHQKWVENLPDSDAVQYQAVYSGGEEEVYVLGVVPNSHLTIIAYSLEDGEITKQSSVEAPWLSSVESSCVVVGQGVLMCVDPATLALYTLPMQAEETPQFSQTLLQVLYLSTTATTLSFSDDARYV</sequence>
<proteinExistence type="predicted"/>
<dbReference type="Proteomes" id="UP000314982">
    <property type="component" value="Unassembled WGS sequence"/>
</dbReference>
<accession>A0A4W5JC25</accession>
<name>A0A4W5JC25_9TELE</name>
<dbReference type="Ensembl" id="ENSHHUT00000002080.1">
    <property type="protein sequence ID" value="ENSHHUP00000002008.1"/>
    <property type="gene ID" value="ENSHHUG00000001307.1"/>
</dbReference>
<reference evidence="2" key="3">
    <citation type="submission" date="2025-09" db="UniProtKB">
        <authorList>
            <consortium name="Ensembl"/>
        </authorList>
    </citation>
    <scope>IDENTIFICATION</scope>
</reference>
<evidence type="ECO:0000313" key="2">
    <source>
        <dbReference type="Ensembl" id="ENSHHUP00000002008.1"/>
    </source>
</evidence>
<reference evidence="3" key="1">
    <citation type="submission" date="2018-06" db="EMBL/GenBank/DDBJ databases">
        <title>Genome assembly of Danube salmon.</title>
        <authorList>
            <person name="Macqueen D.J."/>
            <person name="Gundappa M.K."/>
        </authorList>
    </citation>
    <scope>NUCLEOTIDE SEQUENCE [LARGE SCALE GENOMIC DNA]</scope>
</reference>
<reference evidence="2" key="2">
    <citation type="submission" date="2025-08" db="UniProtKB">
        <authorList>
            <consortium name="Ensembl"/>
        </authorList>
    </citation>
    <scope>IDENTIFICATION</scope>
</reference>
<dbReference type="InterPro" id="IPR058545">
    <property type="entry name" value="Beta-prop_EMC1_1st"/>
</dbReference>
<dbReference type="InterPro" id="IPR026895">
    <property type="entry name" value="EMC1"/>
</dbReference>
<dbReference type="GO" id="GO:0072546">
    <property type="term" value="C:EMC complex"/>
    <property type="evidence" value="ECO:0007669"/>
    <property type="project" value="InterPro"/>
</dbReference>
<feature type="domain" description="EMC1 first beta-propeller" evidence="1">
    <location>
        <begin position="2"/>
        <end position="175"/>
    </location>
</feature>
<dbReference type="Pfam" id="PF25293">
    <property type="entry name" value="Beta-prop_EMC1_N"/>
    <property type="match status" value="1"/>
</dbReference>
<evidence type="ECO:0000259" key="1">
    <source>
        <dbReference type="Pfam" id="PF25293"/>
    </source>
</evidence>
<keyword evidence="3" id="KW-1185">Reference proteome</keyword>
<dbReference type="STRING" id="62062.ENSHHUP00000002008"/>
<dbReference type="PANTHER" id="PTHR21573:SF0">
    <property type="entry name" value="ER MEMBRANE PROTEIN COMPLEX SUBUNIT 1"/>
    <property type="match status" value="1"/>
</dbReference>